<dbReference type="EMBL" id="MCGN01000008">
    <property type="protein sequence ID" value="ORY94171.1"/>
    <property type="molecule type" value="Genomic_DNA"/>
</dbReference>
<keyword evidence="2" id="KW-1185">Reference proteome</keyword>
<gene>
    <name evidence="1" type="ORF">BCR43DRAFT_495992</name>
</gene>
<accession>A0A1X2H6V2</accession>
<evidence type="ECO:0000313" key="2">
    <source>
        <dbReference type="Proteomes" id="UP000242180"/>
    </source>
</evidence>
<sequence>MSVARIAFGSIASKATLAARTNVVRSISSSAAMNKDVIQDLYIKELKGYKPAPAAKAEEGAVKELKLPPVAQAPAVDADIAEQLAKYDAEPEEVSQ</sequence>
<dbReference type="AlphaFoldDB" id="A0A1X2H6V2"/>
<dbReference type="InterPro" id="IPR019711">
    <property type="entry name" value="ATP_synth_F0_suH"/>
</dbReference>
<dbReference type="InParanoid" id="A0A1X2H6V2"/>
<comment type="caution">
    <text evidence="1">The sequence shown here is derived from an EMBL/GenBank/DDBJ whole genome shotgun (WGS) entry which is preliminary data.</text>
</comment>
<dbReference type="Proteomes" id="UP000242180">
    <property type="component" value="Unassembled WGS sequence"/>
</dbReference>
<dbReference type="STRING" id="13706.A0A1X2H6V2"/>
<proteinExistence type="predicted"/>
<dbReference type="FunCoup" id="A0A1X2H6V2">
    <property type="interactions" value="65"/>
</dbReference>
<dbReference type="Pfam" id="PF10775">
    <property type="entry name" value="ATP_sub_h"/>
    <property type="match status" value="1"/>
</dbReference>
<evidence type="ECO:0000313" key="1">
    <source>
        <dbReference type="EMBL" id="ORY94171.1"/>
    </source>
</evidence>
<dbReference type="OrthoDB" id="274752at2759"/>
<protein>
    <submittedName>
        <fullName evidence="1">ATP synthase complex subunit H-domain-containing protein</fullName>
    </submittedName>
</protein>
<reference evidence="1 2" key="1">
    <citation type="submission" date="2016-07" db="EMBL/GenBank/DDBJ databases">
        <title>Pervasive Adenine N6-methylation of Active Genes in Fungi.</title>
        <authorList>
            <consortium name="DOE Joint Genome Institute"/>
            <person name="Mondo S.J."/>
            <person name="Dannebaum R.O."/>
            <person name="Kuo R.C."/>
            <person name="Labutti K."/>
            <person name="Haridas S."/>
            <person name="Kuo A."/>
            <person name="Salamov A."/>
            <person name="Ahrendt S.R."/>
            <person name="Lipzen A."/>
            <person name="Sullivan W."/>
            <person name="Andreopoulos W.B."/>
            <person name="Clum A."/>
            <person name="Lindquist E."/>
            <person name="Daum C."/>
            <person name="Ramamoorthy G.K."/>
            <person name="Gryganskyi A."/>
            <person name="Culley D."/>
            <person name="Magnuson J.K."/>
            <person name="James T.Y."/>
            <person name="O'Malley M.A."/>
            <person name="Stajich J.E."/>
            <person name="Spatafora J.W."/>
            <person name="Visel A."/>
            <person name="Grigoriev I.V."/>
        </authorList>
    </citation>
    <scope>NUCLEOTIDE SEQUENCE [LARGE SCALE GENOMIC DNA]</scope>
    <source>
        <strain evidence="1 2">NRRL 2496</strain>
    </source>
</reference>
<dbReference type="OMA" id="WFDETIF"/>
<dbReference type="GO" id="GO:0046933">
    <property type="term" value="F:proton-transporting ATP synthase activity, rotational mechanism"/>
    <property type="evidence" value="ECO:0007669"/>
    <property type="project" value="TreeGrafter"/>
</dbReference>
<dbReference type="PANTHER" id="PTHR28207">
    <property type="entry name" value="ATP SYNTHASE SUBUNIT H, MITOCHONDRIAL"/>
    <property type="match status" value="1"/>
</dbReference>
<organism evidence="1 2">
    <name type="scientific">Syncephalastrum racemosum</name>
    <name type="common">Filamentous fungus</name>
    <dbReference type="NCBI Taxonomy" id="13706"/>
    <lineage>
        <taxon>Eukaryota</taxon>
        <taxon>Fungi</taxon>
        <taxon>Fungi incertae sedis</taxon>
        <taxon>Mucoromycota</taxon>
        <taxon>Mucoromycotina</taxon>
        <taxon>Mucoromycetes</taxon>
        <taxon>Mucorales</taxon>
        <taxon>Syncephalastraceae</taxon>
        <taxon>Syncephalastrum</taxon>
    </lineage>
</organism>
<dbReference type="PANTHER" id="PTHR28207:SF1">
    <property type="entry name" value="ATP SYNTHASE SUBUNIT H, MITOCHONDRIAL"/>
    <property type="match status" value="1"/>
</dbReference>
<name>A0A1X2H6V2_SYNRA</name>